<dbReference type="NCBIfam" id="NF008009">
    <property type="entry name" value="PRK10738.1"/>
    <property type="match status" value="1"/>
</dbReference>
<evidence type="ECO:0000313" key="1">
    <source>
        <dbReference type="EMBL" id="ERO57242.1"/>
    </source>
</evidence>
<dbReference type="AlphaFoldDB" id="A0AAV3K8L8"/>
<proteinExistence type="predicted"/>
<dbReference type="InterPro" id="IPR036102">
    <property type="entry name" value="OsmC/Ohrsf"/>
</dbReference>
<dbReference type="InterPro" id="IPR015946">
    <property type="entry name" value="KH_dom-like_a/b"/>
</dbReference>
<comment type="caution">
    <text evidence="1">The sequence shown here is derived from an EMBL/GenBank/DDBJ whole genome shotgun (WGS) entry which is preliminary data.</text>
</comment>
<dbReference type="InterPro" id="IPR003718">
    <property type="entry name" value="OsmC/Ohr_fam"/>
</dbReference>
<reference evidence="2" key="1">
    <citation type="journal article" date="2013" name="Diversity">
        <title>Genome Sequence of Dickeya solani, a New soft Rot Pathogen of Potato, Suggests its Emergence May Be Related to a Novel Combination of Non-Ribosomal Peptide/Polyketide Synthetase Clusters.</title>
        <authorList>
            <person name="Garlant L."/>
            <person name="Koskinen P."/>
            <person name="Rouhiainen L."/>
            <person name="Laine P."/>
            <person name="Paulin L."/>
            <person name="Auvinen P."/>
            <person name="Holm L."/>
            <person name="Pirhonen M."/>
        </authorList>
    </citation>
    <scope>NUCLEOTIDE SEQUENCE [LARGE SCALE GENOMIC DNA]</scope>
    <source>
        <strain evidence="2">D s0432-1</strain>
    </source>
</reference>
<dbReference type="Gene3D" id="2.20.25.10">
    <property type="match status" value="1"/>
</dbReference>
<dbReference type="SUPFAM" id="SSF82784">
    <property type="entry name" value="OsmC-like"/>
    <property type="match status" value="1"/>
</dbReference>
<gene>
    <name evidence="1" type="ORF">A544_3822</name>
</gene>
<name>A0AAV3K8L8_9GAMM</name>
<dbReference type="Gene3D" id="3.30.300.20">
    <property type="match status" value="1"/>
</dbReference>
<dbReference type="Proteomes" id="UP000017142">
    <property type="component" value="Unassembled WGS sequence"/>
</dbReference>
<dbReference type="GeneID" id="43518313"/>
<dbReference type="RefSeq" id="WP_022635146.1">
    <property type="nucleotide sequence ID" value="NZ_AMWE01000004.1"/>
</dbReference>
<dbReference type="PANTHER" id="PTHR34352:SF1">
    <property type="entry name" value="PROTEIN YHFA"/>
    <property type="match status" value="1"/>
</dbReference>
<organism evidence="1 2">
    <name type="scientific">Dickeya solani D s0432-1</name>
    <dbReference type="NCBI Taxonomy" id="1231725"/>
    <lineage>
        <taxon>Bacteria</taxon>
        <taxon>Pseudomonadati</taxon>
        <taxon>Pseudomonadota</taxon>
        <taxon>Gammaproteobacteria</taxon>
        <taxon>Enterobacterales</taxon>
        <taxon>Pectobacteriaceae</taxon>
        <taxon>Dickeya</taxon>
    </lineage>
</organism>
<protein>
    <recommendedName>
        <fullName evidence="3">OsmC family protein</fullName>
    </recommendedName>
</protein>
<evidence type="ECO:0000313" key="2">
    <source>
        <dbReference type="Proteomes" id="UP000017142"/>
    </source>
</evidence>
<accession>A0AAV3K8L8</accession>
<sequence>MQARVKWVEGLTFLGESASGHQLLMDGNAGDKAPSPMEMVLMAAGGCSAIDVVSILQKGRHDVADCEVRLTSERREEAPRLFTAINLHFIVTGKGLNDKAVERAVSLSADKYCSVAMMLEKAVTITHSHEVIALD</sequence>
<dbReference type="EMBL" id="AMWE01000004">
    <property type="protein sequence ID" value="ERO57242.1"/>
    <property type="molecule type" value="Genomic_DNA"/>
</dbReference>
<dbReference type="PANTHER" id="PTHR34352">
    <property type="entry name" value="PROTEIN YHFA"/>
    <property type="match status" value="1"/>
</dbReference>
<dbReference type="Pfam" id="PF02566">
    <property type="entry name" value="OsmC"/>
    <property type="match status" value="1"/>
</dbReference>
<evidence type="ECO:0008006" key="3">
    <source>
        <dbReference type="Google" id="ProtNLM"/>
    </source>
</evidence>